<dbReference type="PANTHER" id="PTHR34066">
    <property type="entry name" value="GROWTH FACTOR 2"/>
    <property type="match status" value="1"/>
</dbReference>
<feature type="compositionally biased region" description="Polar residues" evidence="1">
    <location>
        <begin position="430"/>
        <end position="441"/>
    </location>
</feature>
<feature type="region of interest" description="Disordered" evidence="1">
    <location>
        <begin position="402"/>
        <end position="450"/>
    </location>
</feature>
<sequence>MPVSDIDAIFAFKGKVAVVAPPKASSSSSPQPEKKKKKKKDKEKSAKRKRDDDPEDAAPSNPPKRQVPETVFDPSVGLSSAKTTKPAKAEKSVSSVVKPKKPKKDREEEQRFKDSRGTGPRRTTEEGFLIYKEDELGIADSGGDTPLYLPPTYTQQPSATDAHVSDDSDHSFVSAPDGADTDTDASAAPPDNTGPQILIIPVAEGGLHFQKGYLGADNERAAVEGELQIKSADAEFRWRKVSVVLRSAERAHGREIELANTEVILAASPDPGPQQRSSFPFSIPLPWDTPQCLHTSQSSLAHTLTVNIWPVEEEAPPLIRSFLVHTRRYTSHTHDLHPAPETWTITEPSKIEVQLPRTTYKAGEPIPIYFTVPTPSPDLVVEQGLRLRNLRAELVRTVTVKHDEGEDDELSDIEFANNPSDSDEPSSPSQKTQPVPSTSRQAPEFAVRKGVHGERKVVALSGASCRMHPSRPLRIRLVLHQPTEVPRPESPHDQRGPSVSAESEAECASITQATLLHTVSFRLLVHATFINMASRTERVSTLTIPLLILPPSAPLPEVEASVDEAYHKKHDRPPTRTVRLEDADVPQYEAGPSGAPGAPPPFEEREAPPPFWSAEAEASTSSRPPTFLESEASSSRLPTFLESEREIFVPPAEEPAPPPAESVFEGEGMLFGFHASDQFDGYADVLPQRQFTPPPSLEMATHDADVTGLATMALDEPATIEALGLALEQQNINLNAISDEESIPPPPPPPMDDPSDPPPSIDSAEFRAPGVAHDSPPRAQSPPGGAIPPPSPHDEGQSHGHAPPPYRVPDLEDQQEDHGRVVHPPPYMDLVHGAR</sequence>
<dbReference type="InterPro" id="IPR013885">
    <property type="entry name" value="DUF1764_euk"/>
</dbReference>
<feature type="region of interest" description="Disordered" evidence="1">
    <location>
        <begin position="141"/>
        <end position="196"/>
    </location>
</feature>
<dbReference type="EMBL" id="ML210970">
    <property type="protein sequence ID" value="TFK94317.1"/>
    <property type="molecule type" value="Genomic_DNA"/>
</dbReference>
<evidence type="ECO:0000313" key="3">
    <source>
        <dbReference type="Proteomes" id="UP000308197"/>
    </source>
</evidence>
<feature type="compositionally biased region" description="Low complexity" evidence="1">
    <location>
        <begin position="18"/>
        <end position="31"/>
    </location>
</feature>
<dbReference type="STRING" id="1314778.A0A5C3PZP9"/>
<evidence type="ECO:0000313" key="2">
    <source>
        <dbReference type="EMBL" id="TFK94317.1"/>
    </source>
</evidence>
<feature type="region of interest" description="Disordered" evidence="1">
    <location>
        <begin position="585"/>
        <end position="636"/>
    </location>
</feature>
<feature type="region of interest" description="Disordered" evidence="1">
    <location>
        <begin position="18"/>
        <end position="127"/>
    </location>
</feature>
<keyword evidence="3" id="KW-1185">Reference proteome</keyword>
<dbReference type="Pfam" id="PF08576">
    <property type="entry name" value="DUF1764"/>
    <property type="match status" value="1"/>
</dbReference>
<name>A0A5C3PZP9_9APHY</name>
<evidence type="ECO:0000256" key="1">
    <source>
        <dbReference type="SAM" id="MobiDB-lite"/>
    </source>
</evidence>
<dbReference type="InParanoid" id="A0A5C3PZP9"/>
<reference evidence="2 3" key="1">
    <citation type="journal article" date="2019" name="Nat. Ecol. Evol.">
        <title>Megaphylogeny resolves global patterns of mushroom evolution.</title>
        <authorList>
            <person name="Varga T."/>
            <person name="Krizsan K."/>
            <person name="Foldi C."/>
            <person name="Dima B."/>
            <person name="Sanchez-Garcia M."/>
            <person name="Sanchez-Ramirez S."/>
            <person name="Szollosi G.J."/>
            <person name="Szarkandi J.G."/>
            <person name="Papp V."/>
            <person name="Albert L."/>
            <person name="Andreopoulos W."/>
            <person name="Angelini C."/>
            <person name="Antonin V."/>
            <person name="Barry K.W."/>
            <person name="Bougher N.L."/>
            <person name="Buchanan P."/>
            <person name="Buyck B."/>
            <person name="Bense V."/>
            <person name="Catcheside P."/>
            <person name="Chovatia M."/>
            <person name="Cooper J."/>
            <person name="Damon W."/>
            <person name="Desjardin D."/>
            <person name="Finy P."/>
            <person name="Geml J."/>
            <person name="Haridas S."/>
            <person name="Hughes K."/>
            <person name="Justo A."/>
            <person name="Karasinski D."/>
            <person name="Kautmanova I."/>
            <person name="Kiss B."/>
            <person name="Kocsube S."/>
            <person name="Kotiranta H."/>
            <person name="LaButti K.M."/>
            <person name="Lechner B.E."/>
            <person name="Liimatainen K."/>
            <person name="Lipzen A."/>
            <person name="Lukacs Z."/>
            <person name="Mihaltcheva S."/>
            <person name="Morgado L.N."/>
            <person name="Niskanen T."/>
            <person name="Noordeloos M.E."/>
            <person name="Ohm R.A."/>
            <person name="Ortiz-Santana B."/>
            <person name="Ovrebo C."/>
            <person name="Racz N."/>
            <person name="Riley R."/>
            <person name="Savchenko A."/>
            <person name="Shiryaev A."/>
            <person name="Soop K."/>
            <person name="Spirin V."/>
            <person name="Szebenyi C."/>
            <person name="Tomsovsky M."/>
            <person name="Tulloss R.E."/>
            <person name="Uehling J."/>
            <person name="Grigoriev I.V."/>
            <person name="Vagvolgyi C."/>
            <person name="Papp T."/>
            <person name="Martin F.M."/>
            <person name="Miettinen O."/>
            <person name="Hibbett D.S."/>
            <person name="Nagy L.G."/>
        </authorList>
    </citation>
    <scope>NUCLEOTIDE SEQUENCE [LARGE SCALE GENOMIC DNA]</scope>
    <source>
        <strain evidence="2 3">HHB13444</strain>
    </source>
</reference>
<dbReference type="AlphaFoldDB" id="A0A5C3PZP9"/>
<protein>
    <submittedName>
        <fullName evidence="2">Uncharacterized protein</fullName>
    </submittedName>
</protein>
<feature type="compositionally biased region" description="Basic residues" evidence="1">
    <location>
        <begin position="34"/>
        <end position="48"/>
    </location>
</feature>
<feature type="compositionally biased region" description="Basic and acidic residues" evidence="1">
    <location>
        <begin position="486"/>
        <end position="495"/>
    </location>
</feature>
<dbReference type="PANTHER" id="PTHR34066:SF1">
    <property type="entry name" value="DUF1764 FAMILY PROTEIN"/>
    <property type="match status" value="1"/>
</dbReference>
<gene>
    <name evidence="2" type="ORF">K466DRAFT_593666</name>
</gene>
<feature type="region of interest" description="Disordered" evidence="1">
    <location>
        <begin position="482"/>
        <end position="503"/>
    </location>
</feature>
<feature type="compositionally biased region" description="Pro residues" evidence="1">
    <location>
        <begin position="743"/>
        <end position="760"/>
    </location>
</feature>
<proteinExistence type="predicted"/>
<accession>A0A5C3PZP9</accession>
<feature type="region of interest" description="Disordered" evidence="1">
    <location>
        <begin position="737"/>
        <end position="835"/>
    </location>
</feature>
<organism evidence="2 3">
    <name type="scientific">Polyporus arcularius HHB13444</name>
    <dbReference type="NCBI Taxonomy" id="1314778"/>
    <lineage>
        <taxon>Eukaryota</taxon>
        <taxon>Fungi</taxon>
        <taxon>Dikarya</taxon>
        <taxon>Basidiomycota</taxon>
        <taxon>Agaricomycotina</taxon>
        <taxon>Agaricomycetes</taxon>
        <taxon>Polyporales</taxon>
        <taxon>Polyporaceae</taxon>
        <taxon>Polyporus</taxon>
    </lineage>
</organism>
<dbReference type="Proteomes" id="UP000308197">
    <property type="component" value="Unassembled WGS sequence"/>
</dbReference>
<feature type="compositionally biased region" description="Low complexity" evidence="1">
    <location>
        <begin position="171"/>
        <end position="191"/>
    </location>
</feature>
<feature type="compositionally biased region" description="Basic and acidic residues" evidence="1">
    <location>
        <begin position="104"/>
        <end position="116"/>
    </location>
</feature>